<dbReference type="PANTHER" id="PTHR43663:SF1">
    <property type="entry name" value="CHROMATE TRANSPORTER"/>
    <property type="match status" value="1"/>
</dbReference>
<evidence type="ECO:0000256" key="5">
    <source>
        <dbReference type="ARBA" id="ARBA00022989"/>
    </source>
</evidence>
<reference evidence="8 9" key="1">
    <citation type="submission" date="2018-09" db="EMBL/GenBank/DDBJ databases">
        <title>Paenibacillus aracenensis nov. sp. isolated from a cave in southern Spain.</title>
        <authorList>
            <person name="Jurado V."/>
            <person name="Gutierrez-Patricio S."/>
            <person name="Gonzalez-Pimentel J.L."/>
            <person name="Miller A.Z."/>
            <person name="Laiz L."/>
            <person name="Saiz-Jimenez C."/>
        </authorList>
    </citation>
    <scope>NUCLEOTIDE SEQUENCE [LARGE SCALE GENOMIC DNA]</scope>
    <source>
        <strain evidence="8 9">JCM 19203</strain>
    </source>
</reference>
<dbReference type="EMBL" id="QXQB01000002">
    <property type="protein sequence ID" value="RJX40226.1"/>
    <property type="molecule type" value="Genomic_DNA"/>
</dbReference>
<dbReference type="OrthoDB" id="9027281at2"/>
<evidence type="ECO:0000256" key="4">
    <source>
        <dbReference type="ARBA" id="ARBA00022692"/>
    </source>
</evidence>
<proteinExistence type="inferred from homology"/>
<evidence type="ECO:0000256" key="7">
    <source>
        <dbReference type="SAM" id="Phobius"/>
    </source>
</evidence>
<dbReference type="RefSeq" id="WP_120110302.1">
    <property type="nucleotide sequence ID" value="NZ_QXQB01000002.1"/>
</dbReference>
<evidence type="ECO:0000256" key="6">
    <source>
        <dbReference type="ARBA" id="ARBA00023136"/>
    </source>
</evidence>
<dbReference type="InterPro" id="IPR052518">
    <property type="entry name" value="CHR_Transporter"/>
</dbReference>
<keyword evidence="9" id="KW-1185">Reference proteome</keyword>
<evidence type="ECO:0000256" key="2">
    <source>
        <dbReference type="ARBA" id="ARBA00005262"/>
    </source>
</evidence>
<dbReference type="GO" id="GO:0005886">
    <property type="term" value="C:plasma membrane"/>
    <property type="evidence" value="ECO:0007669"/>
    <property type="project" value="UniProtKB-SubCell"/>
</dbReference>
<comment type="similarity">
    <text evidence="2">Belongs to the chromate ion transporter (CHR) (TC 2.A.51) family.</text>
</comment>
<gene>
    <name evidence="8" type="ORF">D3P09_12780</name>
</gene>
<feature type="transmembrane region" description="Helical" evidence="7">
    <location>
        <begin position="109"/>
        <end position="129"/>
    </location>
</feature>
<comment type="caution">
    <text evidence="8">The sequence shown here is derived from an EMBL/GenBank/DDBJ whole genome shotgun (WGS) entry which is preliminary data.</text>
</comment>
<organism evidence="8 9">
    <name type="scientific">Paenibacillus pinisoli</name>
    <dbReference type="NCBI Taxonomy" id="1276110"/>
    <lineage>
        <taxon>Bacteria</taxon>
        <taxon>Bacillati</taxon>
        <taxon>Bacillota</taxon>
        <taxon>Bacilli</taxon>
        <taxon>Bacillales</taxon>
        <taxon>Paenibacillaceae</taxon>
        <taxon>Paenibacillus</taxon>
    </lineage>
</organism>
<evidence type="ECO:0000256" key="3">
    <source>
        <dbReference type="ARBA" id="ARBA00022475"/>
    </source>
</evidence>
<dbReference type="PANTHER" id="PTHR43663">
    <property type="entry name" value="CHROMATE TRANSPORT PROTEIN-RELATED"/>
    <property type="match status" value="1"/>
</dbReference>
<dbReference type="Pfam" id="PF02417">
    <property type="entry name" value="Chromate_transp"/>
    <property type="match status" value="1"/>
</dbReference>
<dbReference type="GO" id="GO:0015109">
    <property type="term" value="F:chromate transmembrane transporter activity"/>
    <property type="evidence" value="ECO:0007669"/>
    <property type="project" value="InterPro"/>
</dbReference>
<evidence type="ECO:0000313" key="8">
    <source>
        <dbReference type="EMBL" id="RJX40226.1"/>
    </source>
</evidence>
<keyword evidence="5 7" id="KW-1133">Transmembrane helix</keyword>
<dbReference type="Proteomes" id="UP000267798">
    <property type="component" value="Unassembled WGS sequence"/>
</dbReference>
<evidence type="ECO:0000313" key="9">
    <source>
        <dbReference type="Proteomes" id="UP000267798"/>
    </source>
</evidence>
<comment type="subcellular location">
    <subcellularLocation>
        <location evidence="1">Cell membrane</location>
        <topology evidence="1">Multi-pass membrane protein</topology>
    </subcellularLocation>
</comment>
<name>A0A3A6PKF5_9BACL</name>
<accession>A0A3A6PKF5</accession>
<feature type="transmembrane region" description="Helical" evidence="7">
    <location>
        <begin position="74"/>
        <end position="97"/>
    </location>
</feature>
<dbReference type="AlphaFoldDB" id="A0A3A6PKF5"/>
<keyword evidence="6 7" id="KW-0472">Membrane</keyword>
<feature type="transmembrane region" description="Helical" evidence="7">
    <location>
        <begin position="6"/>
        <end position="24"/>
    </location>
</feature>
<evidence type="ECO:0000256" key="1">
    <source>
        <dbReference type="ARBA" id="ARBA00004651"/>
    </source>
</evidence>
<feature type="transmembrane region" description="Helical" evidence="7">
    <location>
        <begin position="135"/>
        <end position="156"/>
    </location>
</feature>
<dbReference type="InterPro" id="IPR003370">
    <property type="entry name" value="Chromate_transpt"/>
</dbReference>
<keyword evidence="3" id="KW-1003">Cell membrane</keyword>
<sequence>MLLKLFLFFLKIGFISFGGGYAVIPMIQHQMSSQSWLTDSEFQEIVTLASMGPGSIATNSATLIGFHIAGIPGAIASTAGIIIPSLIIIVLIAAFFYKFHNNQWVKASFYGLRPIIVALIAYAAIHLGLQSGKAFAPSWATIMTFVICGASAFALIKYKVHPFTVIVAAGIAGIILF</sequence>
<keyword evidence="4 7" id="KW-0812">Transmembrane</keyword>
<protein>
    <submittedName>
        <fullName evidence="8">Chromate transporter</fullName>
    </submittedName>
</protein>